<dbReference type="EMBL" id="MDYQ01000043">
    <property type="protein sequence ID" value="PRP85544.1"/>
    <property type="molecule type" value="Genomic_DNA"/>
</dbReference>
<keyword evidence="1" id="KW-0175">Coiled coil</keyword>
<protein>
    <recommendedName>
        <fullName evidence="4">Sfi1 spindle body domain-containing protein</fullName>
    </recommendedName>
</protein>
<name>A0A2P6NNK8_9EUKA</name>
<accession>A0A2P6NNK8</accession>
<gene>
    <name evidence="2" type="ORF">PROFUN_06776</name>
</gene>
<feature type="coiled-coil region" evidence="1">
    <location>
        <begin position="487"/>
        <end position="514"/>
    </location>
</feature>
<dbReference type="AlphaFoldDB" id="A0A2P6NNK8"/>
<evidence type="ECO:0008006" key="4">
    <source>
        <dbReference type="Google" id="ProtNLM"/>
    </source>
</evidence>
<evidence type="ECO:0000313" key="2">
    <source>
        <dbReference type="EMBL" id="PRP85544.1"/>
    </source>
</evidence>
<evidence type="ECO:0000256" key="1">
    <source>
        <dbReference type="SAM" id="Coils"/>
    </source>
</evidence>
<comment type="caution">
    <text evidence="2">The sequence shown here is derived from an EMBL/GenBank/DDBJ whole genome shotgun (WGS) entry which is preliminary data.</text>
</comment>
<proteinExistence type="predicted"/>
<dbReference type="InParanoid" id="A0A2P6NNK8"/>
<organism evidence="2 3">
    <name type="scientific">Planoprotostelium fungivorum</name>
    <dbReference type="NCBI Taxonomy" id="1890364"/>
    <lineage>
        <taxon>Eukaryota</taxon>
        <taxon>Amoebozoa</taxon>
        <taxon>Evosea</taxon>
        <taxon>Variosea</taxon>
        <taxon>Cavosteliida</taxon>
        <taxon>Cavosteliaceae</taxon>
        <taxon>Planoprotostelium</taxon>
    </lineage>
</organism>
<sequence length="545" mass="66105">MKGNRLDLPSEARSMEQFRFESLLSKKPRVLSFDRVAKISQRRDEAEIHKKTETWPLEEIDVLQEVIEKPAKNTKRVTIITPTTEKMMNHKDIQTMSRNPQWDHLMNRLDSTLDDILPTAEDSEDDDSEDHLMRDPLEEIRKDIPSRVHLIRAVKALTDAKTLQFIRSVQSESDTLSSMKLLLIGRDIEAVSLDHQMDAYRKILAWRRLRFHAFMSRIRNNTIDRGVPKYEGKRQTKGLELNVSEFHRSCFFLLWRRRLHHRLMFQEFGEFIGRWRMRKALSAWTAYTRRSRVKYKALDMSEAHSNETLLRKVTPPMWRGVYSRKRCDFLCKREIFLKWKMIVRERHMLTHQRGLDREDVRAILMKWRGDFMKRTSVVFKHESDWLMQIVSNHRNSTEGENSALSRWTDKKMMTRFITKWNQQLSLRLGHRISIELYKIRIQKRMLKRWNVAVHNLKNLRRAEEHHRFQLLRHTFTSWCTYKRKLSSDRREMERERQRRKYHELEKRCNIFRSKLECKTIVRHWEHWKERCQGKQHASTRVNNFS</sequence>
<reference evidence="2 3" key="1">
    <citation type="journal article" date="2018" name="Genome Biol. Evol.">
        <title>Multiple Roots of Fruiting Body Formation in Amoebozoa.</title>
        <authorList>
            <person name="Hillmann F."/>
            <person name="Forbes G."/>
            <person name="Novohradska S."/>
            <person name="Ferling I."/>
            <person name="Riege K."/>
            <person name="Groth M."/>
            <person name="Westermann M."/>
            <person name="Marz M."/>
            <person name="Spaller T."/>
            <person name="Winckler T."/>
            <person name="Schaap P."/>
            <person name="Glockner G."/>
        </authorList>
    </citation>
    <scope>NUCLEOTIDE SEQUENCE [LARGE SCALE GENOMIC DNA]</scope>
    <source>
        <strain evidence="2 3">Jena</strain>
    </source>
</reference>
<keyword evidence="3" id="KW-1185">Reference proteome</keyword>
<dbReference type="Proteomes" id="UP000241769">
    <property type="component" value="Unassembled WGS sequence"/>
</dbReference>
<evidence type="ECO:0000313" key="3">
    <source>
        <dbReference type="Proteomes" id="UP000241769"/>
    </source>
</evidence>